<name>A0A316HSG8_9PSEU</name>
<evidence type="ECO:0000313" key="3">
    <source>
        <dbReference type="Proteomes" id="UP000246005"/>
    </source>
</evidence>
<proteinExistence type="predicted"/>
<feature type="domain" description="DUF5753" evidence="1">
    <location>
        <begin position="1"/>
        <end position="83"/>
    </location>
</feature>
<accession>A0A316HSG8</accession>
<dbReference type="Proteomes" id="UP000246005">
    <property type="component" value="Unassembled WGS sequence"/>
</dbReference>
<dbReference type="EMBL" id="QGHB01000012">
    <property type="protein sequence ID" value="PWK83052.1"/>
    <property type="molecule type" value="Genomic_DNA"/>
</dbReference>
<reference evidence="2 3" key="1">
    <citation type="submission" date="2018-05" db="EMBL/GenBank/DDBJ databases">
        <title>Genomic Encyclopedia of Type Strains, Phase IV (KMG-IV): sequencing the most valuable type-strain genomes for metagenomic binning, comparative biology and taxonomic classification.</title>
        <authorList>
            <person name="Goeker M."/>
        </authorList>
    </citation>
    <scope>NUCLEOTIDE SEQUENCE [LARGE SCALE GENOMIC DNA]</scope>
    <source>
        <strain evidence="2 3">DSM 45480</strain>
    </source>
</reference>
<organism evidence="2 3">
    <name type="scientific">Lentzea atacamensis</name>
    <dbReference type="NCBI Taxonomy" id="531938"/>
    <lineage>
        <taxon>Bacteria</taxon>
        <taxon>Bacillati</taxon>
        <taxon>Actinomycetota</taxon>
        <taxon>Actinomycetes</taxon>
        <taxon>Pseudonocardiales</taxon>
        <taxon>Pseudonocardiaceae</taxon>
        <taxon>Lentzea</taxon>
    </lineage>
</organism>
<evidence type="ECO:0000313" key="2">
    <source>
        <dbReference type="EMBL" id="PWK83052.1"/>
    </source>
</evidence>
<dbReference type="Pfam" id="PF19054">
    <property type="entry name" value="DUF5753"/>
    <property type="match status" value="1"/>
</dbReference>
<dbReference type="InterPro" id="IPR043917">
    <property type="entry name" value="DUF5753"/>
</dbReference>
<evidence type="ECO:0000259" key="1">
    <source>
        <dbReference type="Pfam" id="PF19054"/>
    </source>
</evidence>
<sequence>MEDQYLRLLFNVRMIRLVPADVPAISAGLMLWEFDKAKPVAYSDADLAKVFVQDPGAIARTRLIFNRLEELALDEEQSRRKLAEYAGRPREELDDAGPHLA</sequence>
<protein>
    <recommendedName>
        <fullName evidence="1">DUF5753 domain-containing protein</fullName>
    </recommendedName>
</protein>
<gene>
    <name evidence="2" type="ORF">C8D88_112304</name>
</gene>
<dbReference type="AlphaFoldDB" id="A0A316HSG8"/>
<comment type="caution">
    <text evidence="2">The sequence shown here is derived from an EMBL/GenBank/DDBJ whole genome shotgun (WGS) entry which is preliminary data.</text>
</comment>